<accession>A0A1G9AGA6</accession>
<evidence type="ECO:0000313" key="1">
    <source>
        <dbReference type="EMBL" id="SDK26389.1"/>
    </source>
</evidence>
<dbReference type="NCBIfam" id="TIGR01560">
    <property type="entry name" value="put_DNA_pack"/>
    <property type="match status" value="1"/>
</dbReference>
<dbReference type="CDD" id="cd08054">
    <property type="entry name" value="gp6"/>
    <property type="match status" value="1"/>
</dbReference>
<sequence>MMLVEQTTLPSAALPVTEFKDHLRLGTGFADDGLQDAVLEAHLRAAFAAIEARTGKILIERGFTWRLSGWRDFARQALPVAPVTAITEVRTIDRNGVETVIDPARYRLEPDLQRPRLVSNGLNLPLIPLNGAVEISFTAGYAPDWAGLPADLCQAVLMLAAHYYENRGVAPVGEGMPFTVSLLIDRYRTVRLFGEGAR</sequence>
<gene>
    <name evidence="1" type="ORF">SAMN05216257_102130</name>
</gene>
<dbReference type="Proteomes" id="UP000199328">
    <property type="component" value="Unassembled WGS sequence"/>
</dbReference>
<evidence type="ECO:0008006" key="3">
    <source>
        <dbReference type="Google" id="ProtNLM"/>
    </source>
</evidence>
<name>A0A1G9AGA6_9RHOB</name>
<dbReference type="EMBL" id="FNFV01000002">
    <property type="protein sequence ID" value="SDK26389.1"/>
    <property type="molecule type" value="Genomic_DNA"/>
</dbReference>
<dbReference type="InterPro" id="IPR011738">
    <property type="entry name" value="Phage_CHP"/>
</dbReference>
<organism evidence="1 2">
    <name type="scientific">Meinhardsimonia xiamenensis</name>
    <dbReference type="NCBI Taxonomy" id="990712"/>
    <lineage>
        <taxon>Bacteria</taxon>
        <taxon>Pseudomonadati</taxon>
        <taxon>Pseudomonadota</taxon>
        <taxon>Alphaproteobacteria</taxon>
        <taxon>Rhodobacterales</taxon>
        <taxon>Paracoccaceae</taxon>
        <taxon>Meinhardsimonia</taxon>
    </lineage>
</organism>
<reference evidence="2" key="1">
    <citation type="submission" date="2016-10" db="EMBL/GenBank/DDBJ databases">
        <authorList>
            <person name="Varghese N."/>
            <person name="Submissions S."/>
        </authorList>
    </citation>
    <scope>NUCLEOTIDE SEQUENCE [LARGE SCALE GENOMIC DNA]</scope>
    <source>
        <strain evidence="2">CGMCC 1.10789</strain>
    </source>
</reference>
<proteinExistence type="predicted"/>
<evidence type="ECO:0000313" key="2">
    <source>
        <dbReference type="Proteomes" id="UP000199328"/>
    </source>
</evidence>
<dbReference type="Gene3D" id="1.10.3230.30">
    <property type="entry name" value="Phage gp6-like head-tail connector protein"/>
    <property type="match status" value="1"/>
</dbReference>
<dbReference type="AlphaFoldDB" id="A0A1G9AGA6"/>
<dbReference type="OrthoDB" id="8478788at2"/>
<dbReference type="STRING" id="990712.SAMN05216257_102130"/>
<dbReference type="NCBIfam" id="TIGR02215">
    <property type="entry name" value="phage_chp_gp8"/>
    <property type="match status" value="1"/>
</dbReference>
<keyword evidence="2" id="KW-1185">Reference proteome</keyword>
<protein>
    <recommendedName>
        <fullName evidence="3">Phage gp6-like head-tail connector protein</fullName>
    </recommendedName>
</protein>
<dbReference type="RefSeq" id="WP_092498666.1">
    <property type="nucleotide sequence ID" value="NZ_FNFV01000002.1"/>
</dbReference>
<dbReference type="InterPro" id="IPR006450">
    <property type="entry name" value="Phage_HK97_gp6-like"/>
</dbReference>